<dbReference type="EMBL" id="CP042436">
    <property type="protein sequence ID" value="QEC61982.1"/>
    <property type="molecule type" value="Genomic_DNA"/>
</dbReference>
<evidence type="ECO:0000313" key="2">
    <source>
        <dbReference type="EMBL" id="QEC61982.1"/>
    </source>
</evidence>
<reference evidence="2 3" key="1">
    <citation type="journal article" date="2017" name="Curr. Microbiol.">
        <title>Mucilaginibacter ginsenosidivorans sp. nov., Isolated from Soil of Ginseng Field.</title>
        <authorList>
            <person name="Kim M.M."/>
            <person name="Siddiqi M.Z."/>
            <person name="Im W.T."/>
        </authorList>
    </citation>
    <scope>NUCLEOTIDE SEQUENCE [LARGE SCALE GENOMIC DNA]</scope>
    <source>
        <strain evidence="2 3">Gsoil 3017</strain>
    </source>
</reference>
<dbReference type="PANTHER" id="PTHR39639:SF1">
    <property type="entry name" value="DUF262 DOMAIN-CONTAINING PROTEIN"/>
    <property type="match status" value="1"/>
</dbReference>
<evidence type="ECO:0000313" key="3">
    <source>
        <dbReference type="Proteomes" id="UP000321479"/>
    </source>
</evidence>
<dbReference type="PANTHER" id="PTHR39639">
    <property type="entry name" value="CHROMOSOME 16, WHOLE GENOME SHOTGUN SEQUENCE"/>
    <property type="match status" value="1"/>
</dbReference>
<feature type="domain" description="GmrSD restriction endonucleases N-terminal" evidence="1">
    <location>
        <begin position="24"/>
        <end position="155"/>
    </location>
</feature>
<proteinExistence type="predicted"/>
<organism evidence="2 3">
    <name type="scientific">Mucilaginibacter ginsenosidivorans</name>
    <dbReference type="NCBI Taxonomy" id="398053"/>
    <lineage>
        <taxon>Bacteria</taxon>
        <taxon>Pseudomonadati</taxon>
        <taxon>Bacteroidota</taxon>
        <taxon>Sphingobacteriia</taxon>
        <taxon>Sphingobacteriales</taxon>
        <taxon>Sphingobacteriaceae</taxon>
        <taxon>Mucilaginibacter</taxon>
    </lineage>
</organism>
<accession>A0A5B8USS3</accession>
<protein>
    <submittedName>
        <fullName evidence="2">DUF262 domain-containing protein</fullName>
    </submittedName>
</protein>
<dbReference type="Proteomes" id="UP000321479">
    <property type="component" value="Chromosome"/>
</dbReference>
<gene>
    <name evidence="2" type="ORF">FRZ54_05060</name>
</gene>
<evidence type="ECO:0000259" key="1">
    <source>
        <dbReference type="Pfam" id="PF03235"/>
    </source>
</evidence>
<dbReference type="AlphaFoldDB" id="A0A5B8USS3"/>
<dbReference type="OrthoDB" id="9764212at2"/>
<name>A0A5B8USS3_9SPHI</name>
<keyword evidence="3" id="KW-1185">Reference proteome</keyword>
<dbReference type="RefSeq" id="WP_147030559.1">
    <property type="nucleotide sequence ID" value="NZ_CP042436.1"/>
</dbReference>
<sequence length="351" mass="40968">MKIIPEVWTIRKLIELRPLIDPRPQYQRTAVWSRSKQKLLIDSILRGYDIPKFYLRKTPPESSFKYEVTDGQQRMIAIWEFVDGVYHLDESMIGSVNTSNLTYTGLEAISSFRLGFVNYKLNISTIEQASQEEIRTLFARLQMGERLNPAELRHALASNIGNAIASIVENNEFFSDDCKISNTRYKHQDYLDNALTLSKYDGARSVKAVDMKHLYTEFASTALTGLQPLMQNTDRVLRFMKEINRHKKGIFKNKWAFVDVFYLLFKNLAKIENVHSRIFADSFSQFEILRRQHNANPEALIENKRSLDYDKDLYDYIIAFKTAGAEKGNALIRYRVMHNKFLNDTNFIFIK</sequence>
<dbReference type="KEGG" id="mgin:FRZ54_05060"/>
<dbReference type="Pfam" id="PF03235">
    <property type="entry name" value="GmrSD_N"/>
    <property type="match status" value="1"/>
</dbReference>
<dbReference type="InterPro" id="IPR004919">
    <property type="entry name" value="GmrSD_N"/>
</dbReference>